<sequence length="325" mass="36976">MIDTVFRSEELPASQRFERWRALLAQAPVPMRASCDHASDFAVHQRDLHLEGLRVWTMTFQPMVFHRTPKLVRESDPETYNVCVLLNGTMGRTWDGREAVYGPDELHVFDSSQPFRLRATSTRGPVSCVGVEIPRKQLTLPPGRAERLVGRPVPARSGIAALLAGTLQHLTTDTSPYRPTDEPHLGAVLGELVTALVCHVTEDEDRSLRPETHRRTLTARIRQFIRRHLHDPQLTRDAIAAAHHISTSYLHRLFQEDGMPVMAWVRHQRLERARRSLADPGLRSVPVGEIGARWGFTSHSDFTRAFRAAYGAPPREYRHQVLRDH</sequence>
<feature type="domain" description="HTH araC/xylS-type" evidence="4">
    <location>
        <begin position="219"/>
        <end position="320"/>
    </location>
</feature>
<evidence type="ECO:0000256" key="3">
    <source>
        <dbReference type="ARBA" id="ARBA00023163"/>
    </source>
</evidence>
<dbReference type="InterPro" id="IPR018062">
    <property type="entry name" value="HTH_AraC-typ_CS"/>
</dbReference>
<dbReference type="Pfam" id="PF12833">
    <property type="entry name" value="HTH_18"/>
    <property type="match status" value="1"/>
</dbReference>
<protein>
    <submittedName>
        <fullName evidence="5">AraC-like DNA-binding protein</fullName>
    </submittedName>
</protein>
<dbReference type="PRINTS" id="PR00032">
    <property type="entry name" value="HTHARAC"/>
</dbReference>
<keyword evidence="2 5" id="KW-0238">DNA-binding</keyword>
<organism evidence="5 6">
    <name type="scientific">Saccharopolyspora hordei</name>
    <dbReference type="NCBI Taxonomy" id="1838"/>
    <lineage>
        <taxon>Bacteria</taxon>
        <taxon>Bacillati</taxon>
        <taxon>Actinomycetota</taxon>
        <taxon>Actinomycetes</taxon>
        <taxon>Pseudonocardiales</taxon>
        <taxon>Pseudonocardiaceae</taxon>
        <taxon>Saccharopolyspora</taxon>
    </lineage>
</organism>
<dbReference type="RefSeq" id="WP_246330431.1">
    <property type="nucleotide sequence ID" value="NZ_BAABFH010000001.1"/>
</dbReference>
<evidence type="ECO:0000313" key="5">
    <source>
        <dbReference type="EMBL" id="NYI83635.1"/>
    </source>
</evidence>
<evidence type="ECO:0000259" key="4">
    <source>
        <dbReference type="PROSITE" id="PS01124"/>
    </source>
</evidence>
<proteinExistence type="predicted"/>
<dbReference type="AlphaFoldDB" id="A0A853AHN0"/>
<dbReference type="PROSITE" id="PS01124">
    <property type="entry name" value="HTH_ARAC_FAMILY_2"/>
    <property type="match status" value="1"/>
</dbReference>
<dbReference type="InterPro" id="IPR035418">
    <property type="entry name" value="AraC-bd_2"/>
</dbReference>
<reference evidence="5 6" key="1">
    <citation type="submission" date="2020-07" db="EMBL/GenBank/DDBJ databases">
        <title>Sequencing the genomes of 1000 actinobacteria strains.</title>
        <authorList>
            <person name="Klenk H.-P."/>
        </authorList>
    </citation>
    <scope>NUCLEOTIDE SEQUENCE [LARGE SCALE GENOMIC DNA]</scope>
    <source>
        <strain evidence="5 6">DSM 44065</strain>
    </source>
</reference>
<keyword evidence="3" id="KW-0804">Transcription</keyword>
<dbReference type="Pfam" id="PF14525">
    <property type="entry name" value="AraC_binding_2"/>
    <property type="match status" value="1"/>
</dbReference>
<keyword evidence="6" id="KW-1185">Reference proteome</keyword>
<gene>
    <name evidence="5" type="ORF">HNR68_002265</name>
</gene>
<dbReference type="GO" id="GO:0043565">
    <property type="term" value="F:sequence-specific DNA binding"/>
    <property type="evidence" value="ECO:0007669"/>
    <property type="project" value="InterPro"/>
</dbReference>
<dbReference type="InterPro" id="IPR009057">
    <property type="entry name" value="Homeodomain-like_sf"/>
</dbReference>
<keyword evidence="1" id="KW-0805">Transcription regulation</keyword>
<accession>A0A853AHN0</accession>
<dbReference type="InterPro" id="IPR020449">
    <property type="entry name" value="Tscrpt_reg_AraC-type_HTH"/>
</dbReference>
<dbReference type="PROSITE" id="PS00041">
    <property type="entry name" value="HTH_ARAC_FAMILY_1"/>
    <property type="match status" value="1"/>
</dbReference>
<dbReference type="Proteomes" id="UP000587002">
    <property type="component" value="Unassembled WGS sequence"/>
</dbReference>
<dbReference type="PANTHER" id="PTHR46796">
    <property type="entry name" value="HTH-TYPE TRANSCRIPTIONAL ACTIVATOR RHAS-RELATED"/>
    <property type="match status" value="1"/>
</dbReference>
<evidence type="ECO:0000256" key="2">
    <source>
        <dbReference type="ARBA" id="ARBA00023125"/>
    </source>
</evidence>
<dbReference type="InterPro" id="IPR050204">
    <property type="entry name" value="AraC_XylS_family_regulators"/>
</dbReference>
<dbReference type="InterPro" id="IPR018060">
    <property type="entry name" value="HTH_AraC"/>
</dbReference>
<dbReference type="SMART" id="SM00342">
    <property type="entry name" value="HTH_ARAC"/>
    <property type="match status" value="1"/>
</dbReference>
<evidence type="ECO:0000313" key="6">
    <source>
        <dbReference type="Proteomes" id="UP000587002"/>
    </source>
</evidence>
<dbReference type="PANTHER" id="PTHR46796:SF6">
    <property type="entry name" value="ARAC SUBFAMILY"/>
    <property type="match status" value="1"/>
</dbReference>
<dbReference type="EMBL" id="JACCFJ010000001">
    <property type="protein sequence ID" value="NYI83635.1"/>
    <property type="molecule type" value="Genomic_DNA"/>
</dbReference>
<comment type="caution">
    <text evidence="5">The sequence shown here is derived from an EMBL/GenBank/DDBJ whole genome shotgun (WGS) entry which is preliminary data.</text>
</comment>
<dbReference type="Gene3D" id="1.10.10.60">
    <property type="entry name" value="Homeodomain-like"/>
    <property type="match status" value="1"/>
</dbReference>
<name>A0A853AHN0_9PSEU</name>
<dbReference type="GO" id="GO:0003700">
    <property type="term" value="F:DNA-binding transcription factor activity"/>
    <property type="evidence" value="ECO:0007669"/>
    <property type="project" value="InterPro"/>
</dbReference>
<dbReference type="SUPFAM" id="SSF46689">
    <property type="entry name" value="Homeodomain-like"/>
    <property type="match status" value="1"/>
</dbReference>
<evidence type="ECO:0000256" key="1">
    <source>
        <dbReference type="ARBA" id="ARBA00023015"/>
    </source>
</evidence>